<dbReference type="RefSeq" id="WP_051622013.1">
    <property type="nucleotide sequence ID" value="NZ_FOXF01000037.1"/>
</dbReference>
<dbReference type="HAMAP" id="MF_00530">
    <property type="entry name" value="ATP_synth_epsil_bac"/>
    <property type="match status" value="1"/>
</dbReference>
<dbReference type="Proteomes" id="UP000243745">
    <property type="component" value="Unassembled WGS sequence"/>
</dbReference>
<dbReference type="OrthoDB" id="9791445at2"/>
<dbReference type="NCBIfam" id="TIGR01216">
    <property type="entry name" value="ATP_synt_epsi"/>
    <property type="match status" value="1"/>
</dbReference>
<evidence type="ECO:0000256" key="2">
    <source>
        <dbReference type="ARBA" id="ARBA00004202"/>
    </source>
</evidence>
<reference evidence="17 18" key="1">
    <citation type="submission" date="2016-10" db="EMBL/GenBank/DDBJ databases">
        <authorList>
            <person name="Varghese N."/>
            <person name="Submissions S."/>
        </authorList>
    </citation>
    <scope>NUCLEOTIDE SEQUENCE [LARGE SCALE GENOMIC DNA]</scope>
    <source>
        <strain evidence="17 18">DSM 1361</strain>
    </source>
</reference>
<accession>A0A662ZIN3</accession>
<evidence type="ECO:0000256" key="3">
    <source>
        <dbReference type="ARBA" id="ARBA00005712"/>
    </source>
</evidence>
<organism evidence="17 18">
    <name type="scientific">Ruminobacter amylophilus</name>
    <dbReference type="NCBI Taxonomy" id="867"/>
    <lineage>
        <taxon>Bacteria</taxon>
        <taxon>Pseudomonadati</taxon>
        <taxon>Pseudomonadota</taxon>
        <taxon>Gammaproteobacteria</taxon>
        <taxon>Aeromonadales</taxon>
        <taxon>Succinivibrionaceae</taxon>
        <taxon>Ruminobacter</taxon>
    </lineage>
</organism>
<keyword evidence="18" id="KW-1185">Reference proteome</keyword>
<dbReference type="GO" id="GO:0005886">
    <property type="term" value="C:plasma membrane"/>
    <property type="evidence" value="ECO:0007669"/>
    <property type="project" value="UniProtKB-SubCell"/>
</dbReference>
<feature type="domain" description="ATP synthase F1 complex delta/epsilon subunit N-terminal" evidence="16">
    <location>
        <begin position="15"/>
        <end position="94"/>
    </location>
</feature>
<evidence type="ECO:0000256" key="12">
    <source>
        <dbReference type="ARBA" id="ARBA00031795"/>
    </source>
</evidence>
<keyword evidence="7 13" id="KW-0406">Ion transport</keyword>
<dbReference type="EMBL" id="FOXF01000037">
    <property type="protein sequence ID" value="SFP56293.1"/>
    <property type="molecule type" value="Genomic_DNA"/>
</dbReference>
<dbReference type="InterPro" id="IPR036771">
    <property type="entry name" value="ATPsynth_dsu/esu_N"/>
</dbReference>
<name>A0A662ZIN3_9GAMM</name>
<dbReference type="PANTHER" id="PTHR13822">
    <property type="entry name" value="ATP SYNTHASE DELTA/EPSILON CHAIN"/>
    <property type="match status" value="1"/>
</dbReference>
<dbReference type="SUPFAM" id="SSF51344">
    <property type="entry name" value="Epsilon subunit of F1F0-ATP synthase N-terminal domain"/>
    <property type="match status" value="1"/>
</dbReference>
<proteinExistence type="inferred from homology"/>
<evidence type="ECO:0000256" key="8">
    <source>
        <dbReference type="ARBA" id="ARBA00023136"/>
    </source>
</evidence>
<comment type="subcellular location">
    <subcellularLocation>
        <location evidence="2 13">Cell membrane</location>
        <topology evidence="2 13">Peripheral membrane protein</topology>
    </subcellularLocation>
</comment>
<evidence type="ECO:0000259" key="15">
    <source>
        <dbReference type="Pfam" id="PF00401"/>
    </source>
</evidence>
<gene>
    <name evidence="13" type="primary">atpC</name>
    <name evidence="17" type="ORF">SAMN02910344_01733</name>
</gene>
<dbReference type="InterPro" id="IPR001469">
    <property type="entry name" value="ATP_synth_F1_dsu/esu"/>
</dbReference>
<dbReference type="InterPro" id="IPR036794">
    <property type="entry name" value="ATP_F1_dsu/esu_C_sf"/>
</dbReference>
<keyword evidence="13" id="KW-1003">Cell membrane</keyword>
<keyword evidence="13" id="KW-0375">Hydrogen ion transport</keyword>
<dbReference type="SUPFAM" id="SSF46604">
    <property type="entry name" value="Epsilon subunit of F1F0-ATP synthase C-terminal domain"/>
    <property type="match status" value="1"/>
</dbReference>
<feature type="domain" description="ATP synthase epsilon subunit C-terminal" evidence="15">
    <location>
        <begin position="98"/>
        <end position="143"/>
    </location>
</feature>
<evidence type="ECO:0000313" key="17">
    <source>
        <dbReference type="EMBL" id="SFP56293.1"/>
    </source>
</evidence>
<evidence type="ECO:0000256" key="4">
    <source>
        <dbReference type="ARBA" id="ARBA00011648"/>
    </source>
</evidence>
<dbReference type="GO" id="GO:0046933">
    <property type="term" value="F:proton-transporting ATP synthase activity, rotational mechanism"/>
    <property type="evidence" value="ECO:0007669"/>
    <property type="project" value="UniProtKB-UniRule"/>
</dbReference>
<dbReference type="InterPro" id="IPR020547">
    <property type="entry name" value="ATP_synth_F1_esu_C"/>
</dbReference>
<sequence length="151" mass="16510">MAEQKEEKSPTVPLVHLRIVSAEKYIFSDYVAYVEVEGVEGGIGIKPGHSPLLTAINSSNVVYTTEQGDKRLVNVYGGVLEVQPKSVTVLVDTAIRGEDIDESLALESKRQAEAKLAKSPRDQDYSAALAELSRALSKLQAVELTRKFGHR</sequence>
<dbReference type="GO" id="GO:0005524">
    <property type="term" value="F:ATP binding"/>
    <property type="evidence" value="ECO:0007669"/>
    <property type="project" value="UniProtKB-UniRule"/>
</dbReference>
<evidence type="ECO:0000256" key="6">
    <source>
        <dbReference type="ARBA" id="ARBA00022448"/>
    </source>
</evidence>
<evidence type="ECO:0000256" key="13">
    <source>
        <dbReference type="HAMAP-Rule" id="MF_00530"/>
    </source>
</evidence>
<evidence type="ECO:0000256" key="1">
    <source>
        <dbReference type="ARBA" id="ARBA00003543"/>
    </source>
</evidence>
<comment type="function">
    <text evidence="1 13">Produces ATP from ADP in the presence of a proton gradient across the membrane.</text>
</comment>
<evidence type="ECO:0000256" key="5">
    <source>
        <dbReference type="ARBA" id="ARBA00014480"/>
    </source>
</evidence>
<dbReference type="PANTHER" id="PTHR13822:SF10">
    <property type="entry name" value="ATP SYNTHASE EPSILON CHAIN, CHLOROPLASTIC"/>
    <property type="match status" value="1"/>
</dbReference>
<keyword evidence="10 13" id="KW-0066">ATP synthesis</keyword>
<evidence type="ECO:0000256" key="7">
    <source>
        <dbReference type="ARBA" id="ARBA00023065"/>
    </source>
</evidence>
<evidence type="ECO:0000256" key="14">
    <source>
        <dbReference type="RuleBase" id="RU003656"/>
    </source>
</evidence>
<dbReference type="Gene3D" id="2.60.15.10">
    <property type="entry name" value="F0F1 ATP synthase delta/epsilon subunit, N-terminal"/>
    <property type="match status" value="1"/>
</dbReference>
<evidence type="ECO:0000259" key="16">
    <source>
        <dbReference type="Pfam" id="PF02823"/>
    </source>
</evidence>
<keyword evidence="8 13" id="KW-0472">Membrane</keyword>
<evidence type="ECO:0000256" key="10">
    <source>
        <dbReference type="ARBA" id="ARBA00023310"/>
    </source>
</evidence>
<comment type="subunit">
    <text evidence="4 13 14">F-type ATPases have 2 components, CF(1) - the catalytic core - and CF(0) - the membrane proton channel. CF(1) has five subunits: alpha(3), beta(3), gamma(1), delta(1), epsilon(1). CF(0) has three main subunits: a, b and c.</text>
</comment>
<dbReference type="Gene3D" id="1.20.5.440">
    <property type="entry name" value="ATP synthase delta/epsilon subunit, C-terminal domain"/>
    <property type="match status" value="1"/>
</dbReference>
<evidence type="ECO:0000256" key="11">
    <source>
        <dbReference type="ARBA" id="ARBA00030215"/>
    </source>
</evidence>
<dbReference type="AlphaFoldDB" id="A0A662ZIN3"/>
<protein>
    <recommendedName>
        <fullName evidence="5 13">ATP synthase epsilon chain</fullName>
    </recommendedName>
    <alternativeName>
        <fullName evidence="12 13">ATP synthase F1 sector epsilon subunit</fullName>
    </alternativeName>
    <alternativeName>
        <fullName evidence="11 13">F-ATPase epsilon subunit</fullName>
    </alternativeName>
</protein>
<dbReference type="Pfam" id="PF00401">
    <property type="entry name" value="ATP-synt_DE"/>
    <property type="match status" value="1"/>
</dbReference>
<dbReference type="CDD" id="cd12152">
    <property type="entry name" value="F1-ATPase_delta"/>
    <property type="match status" value="1"/>
</dbReference>
<keyword evidence="6 13" id="KW-0813">Transport</keyword>
<comment type="similarity">
    <text evidence="3 13 14">Belongs to the ATPase epsilon chain family.</text>
</comment>
<evidence type="ECO:0000313" key="18">
    <source>
        <dbReference type="Proteomes" id="UP000243745"/>
    </source>
</evidence>
<dbReference type="GO" id="GO:0045259">
    <property type="term" value="C:proton-transporting ATP synthase complex"/>
    <property type="evidence" value="ECO:0007669"/>
    <property type="project" value="UniProtKB-KW"/>
</dbReference>
<evidence type="ECO:0000256" key="9">
    <source>
        <dbReference type="ARBA" id="ARBA00023196"/>
    </source>
</evidence>
<dbReference type="InterPro" id="IPR020546">
    <property type="entry name" value="ATP_synth_F1_dsu/esu_N"/>
</dbReference>
<dbReference type="Pfam" id="PF02823">
    <property type="entry name" value="ATP-synt_DE_N"/>
    <property type="match status" value="1"/>
</dbReference>
<dbReference type="NCBIfam" id="NF001847">
    <property type="entry name" value="PRK00571.1-4"/>
    <property type="match status" value="1"/>
</dbReference>
<keyword evidence="9 13" id="KW-0139">CF(1)</keyword>